<protein>
    <submittedName>
        <fullName evidence="1">Uncharacterized protein</fullName>
    </submittedName>
</protein>
<name>A0A0F9T7Q7_9ZZZZ</name>
<dbReference type="EMBL" id="LAZR01000313">
    <property type="protein sequence ID" value="KKN75219.1"/>
    <property type="molecule type" value="Genomic_DNA"/>
</dbReference>
<organism evidence="1">
    <name type="scientific">marine sediment metagenome</name>
    <dbReference type="NCBI Taxonomy" id="412755"/>
    <lineage>
        <taxon>unclassified sequences</taxon>
        <taxon>metagenomes</taxon>
        <taxon>ecological metagenomes</taxon>
    </lineage>
</organism>
<reference evidence="1" key="1">
    <citation type="journal article" date="2015" name="Nature">
        <title>Complex archaea that bridge the gap between prokaryotes and eukaryotes.</title>
        <authorList>
            <person name="Spang A."/>
            <person name="Saw J.H."/>
            <person name="Jorgensen S.L."/>
            <person name="Zaremba-Niedzwiedzka K."/>
            <person name="Martijn J."/>
            <person name="Lind A.E."/>
            <person name="van Eijk R."/>
            <person name="Schleper C."/>
            <person name="Guy L."/>
            <person name="Ettema T.J."/>
        </authorList>
    </citation>
    <scope>NUCLEOTIDE SEQUENCE</scope>
</reference>
<accession>A0A0F9T7Q7</accession>
<evidence type="ECO:0000313" key="1">
    <source>
        <dbReference type="EMBL" id="KKN75219.1"/>
    </source>
</evidence>
<comment type="caution">
    <text evidence="1">The sequence shown here is derived from an EMBL/GenBank/DDBJ whole genome shotgun (WGS) entry which is preliminary data.</text>
</comment>
<proteinExistence type="predicted"/>
<sequence length="68" mass="7677">MATQTTPVVLEQAGHRYVGHWHDDIAVFSDGSAFRAGRGWLGYQEAKDLIPRICQCSPRTALRISDYR</sequence>
<gene>
    <name evidence="1" type="ORF">LCGC14_0382180</name>
</gene>
<dbReference type="AlphaFoldDB" id="A0A0F9T7Q7"/>